<gene>
    <name evidence="2" type="ORF">ABM479_33750</name>
</gene>
<evidence type="ECO:0000259" key="1">
    <source>
        <dbReference type="Pfam" id="PF20305"/>
    </source>
</evidence>
<geneLocation type="plasmid" evidence="2">
    <name>unnamed3</name>
</geneLocation>
<feature type="domain" description="Prokaryotic YEATS" evidence="1">
    <location>
        <begin position="533"/>
        <end position="600"/>
    </location>
</feature>
<organism evidence="2">
    <name type="scientific">Rhizobium sp. ZPR3</name>
    <dbReference type="NCBI Taxonomy" id="3158967"/>
    <lineage>
        <taxon>Bacteria</taxon>
        <taxon>Pseudomonadati</taxon>
        <taxon>Pseudomonadota</taxon>
        <taxon>Alphaproteobacteria</taxon>
        <taxon>Hyphomicrobiales</taxon>
        <taxon>Rhizobiaceae</taxon>
        <taxon>Rhizobium/Agrobacterium group</taxon>
        <taxon>Rhizobium</taxon>
    </lineage>
</organism>
<dbReference type="RefSeq" id="WP_349962882.1">
    <property type="nucleotide sequence ID" value="NZ_CP157963.1"/>
</dbReference>
<sequence>MKTSLHFEAPADLSVGRVRISDPQKVIADWIATPELHSFLADDLAPGVYSAEISPAGLAPQAVLFEVKEGQANTVSLPTFMALASGGGNTSFYDTTTQRATAQVPMTELLSSAGIIDEFKLSPSETRSFEPLRLATAPRRISVALSQEAPGSRESYGPYQGSHRLELAVNALRIELHRSEQGFKPRERVRLSSSIESDRIERCLVPMYLGGTTIEMTPSHLFTSDITIQIMPVDIRLRAMVRALAAGTVAEAKAVKASVESKDAASIVPPAPSDDPWAAMVYGLLTLRFPEVFPLLEDTWTRDLLLHAGWAFDAHIVRACCILRSATEYHDDQVAAAVAAAKHLEMAQVAGAPYYSYSNELFGEMIGGLSESPGKVEAPFLPEASRDLIIRMLQRWNREFALQRGAGVAFSWLRRDLKALKENGSLVPNRRSTGVLRARDTTVIFQGTLSAGSITLGNAAVAAPEDSQASDEASLPVHGSSFTEKLDYPALHREPGPFDDPNSGRFGGQSEHDGFRLSASFGPPRKRRDWVSVTLEILADQSVGVELGTEAWFFLHPTFSPSRVKVVFRGNRAALSVEAWGGFTVGVWIPSAKVELESDLAQLSYAPRIIQER</sequence>
<name>A0AAU7S5I2_9HYPH</name>
<accession>A0AAU7S5I2</accession>
<protein>
    <submittedName>
        <fullName evidence="2">PYEATS domain-containing protein</fullName>
    </submittedName>
</protein>
<keyword evidence="2" id="KW-0614">Plasmid</keyword>
<proteinExistence type="predicted"/>
<dbReference type="Pfam" id="PF20305">
    <property type="entry name" value="pYEATS"/>
    <property type="match status" value="1"/>
</dbReference>
<reference evidence="2" key="1">
    <citation type="submission" date="2024-06" db="EMBL/GenBank/DDBJ databases">
        <authorList>
            <person name="Li T."/>
            <person name="Gao R."/>
        </authorList>
    </citation>
    <scope>NUCLEOTIDE SEQUENCE</scope>
    <source>
        <strain evidence="2">ZPR3</strain>
        <plasmid evidence="2">unnamed3</plasmid>
    </source>
</reference>
<dbReference type="InterPro" id="IPR046888">
    <property type="entry name" value="pYEATS"/>
</dbReference>
<dbReference type="AlphaFoldDB" id="A0AAU7S5I2"/>
<evidence type="ECO:0000313" key="2">
    <source>
        <dbReference type="EMBL" id="XBT97681.1"/>
    </source>
</evidence>
<dbReference type="EMBL" id="CP157963">
    <property type="protein sequence ID" value="XBT97681.1"/>
    <property type="molecule type" value="Genomic_DNA"/>
</dbReference>